<keyword evidence="2" id="KW-1185">Reference proteome</keyword>
<sequence length="68" mass="6969">MVFIAQSLVSQARPMAGTMAWTTSTAAERLVLATTVSSRRRVASVAKKTGGKNTATLASNSTLVGVGT</sequence>
<gene>
    <name evidence="1" type="ORF">JOF55_001787</name>
</gene>
<protein>
    <submittedName>
        <fullName evidence="1">Uncharacterized protein</fullName>
    </submittedName>
</protein>
<dbReference type="EMBL" id="JAVDXW010000001">
    <property type="protein sequence ID" value="MDR7301606.1"/>
    <property type="molecule type" value="Genomic_DNA"/>
</dbReference>
<proteinExistence type="predicted"/>
<evidence type="ECO:0000313" key="1">
    <source>
        <dbReference type="EMBL" id="MDR7301606.1"/>
    </source>
</evidence>
<evidence type="ECO:0000313" key="2">
    <source>
        <dbReference type="Proteomes" id="UP001180845"/>
    </source>
</evidence>
<dbReference type="Proteomes" id="UP001180845">
    <property type="component" value="Unassembled WGS sequence"/>
</dbReference>
<name>A0AAE3ZD73_9ACTN</name>
<accession>A0AAE3ZD73</accession>
<organism evidence="1 2">
    <name type="scientific">Haloactinomyces albus</name>
    <dbReference type="NCBI Taxonomy" id="1352928"/>
    <lineage>
        <taxon>Bacteria</taxon>
        <taxon>Bacillati</taxon>
        <taxon>Actinomycetota</taxon>
        <taxon>Actinomycetes</taxon>
        <taxon>Actinopolysporales</taxon>
        <taxon>Actinopolysporaceae</taxon>
        <taxon>Haloactinomyces</taxon>
    </lineage>
</organism>
<comment type="caution">
    <text evidence="1">The sequence shown here is derived from an EMBL/GenBank/DDBJ whole genome shotgun (WGS) entry which is preliminary data.</text>
</comment>
<dbReference type="AlphaFoldDB" id="A0AAE3ZD73"/>
<reference evidence="1" key="1">
    <citation type="submission" date="2023-07" db="EMBL/GenBank/DDBJ databases">
        <title>Sequencing the genomes of 1000 actinobacteria strains.</title>
        <authorList>
            <person name="Klenk H.-P."/>
        </authorList>
    </citation>
    <scope>NUCLEOTIDE SEQUENCE</scope>
    <source>
        <strain evidence="1">DSM 45977</strain>
    </source>
</reference>